<evidence type="ECO:0000256" key="1">
    <source>
        <dbReference type="ARBA" id="ARBA00012506"/>
    </source>
</evidence>
<dbReference type="Gene3D" id="2.30.130.30">
    <property type="entry name" value="Hypothetical protein"/>
    <property type="match status" value="1"/>
</dbReference>
<dbReference type="Proteomes" id="UP000531840">
    <property type="component" value="Unassembled WGS sequence"/>
</dbReference>
<reference evidence="8 9" key="1">
    <citation type="submission" date="2020-07" db="EMBL/GenBank/DDBJ databases">
        <title>MOT database genomes.</title>
        <authorList>
            <person name="Joseph S."/>
            <person name="Aduse-Opoku J."/>
            <person name="Hashim A."/>
            <person name="Wade W."/>
            <person name="Curtis M."/>
        </authorList>
    </citation>
    <scope>NUCLEOTIDE SEQUENCE [LARGE SCALE GENOMIC DNA]</scope>
    <source>
        <strain evidence="8 9">CIP 106318</strain>
    </source>
</reference>
<dbReference type="InterPro" id="IPR006675">
    <property type="entry name" value="HDIG_dom"/>
</dbReference>
<evidence type="ECO:0000313" key="9">
    <source>
        <dbReference type="Proteomes" id="UP000531840"/>
    </source>
</evidence>
<evidence type="ECO:0000256" key="3">
    <source>
        <dbReference type="ARBA" id="ARBA00022741"/>
    </source>
</evidence>
<dbReference type="InterPro" id="IPR007374">
    <property type="entry name" value="ASCH_domain"/>
</dbReference>
<evidence type="ECO:0000256" key="2">
    <source>
        <dbReference type="ARBA" id="ARBA00022723"/>
    </source>
</evidence>
<organism evidence="8 9">
    <name type="scientific">Gemelliphila palaticanis</name>
    <dbReference type="NCBI Taxonomy" id="81950"/>
    <lineage>
        <taxon>Bacteria</taxon>
        <taxon>Bacillati</taxon>
        <taxon>Bacillota</taxon>
        <taxon>Bacilli</taxon>
        <taxon>Bacillales</taxon>
        <taxon>Gemellaceae</taxon>
        <taxon>Gemelliphila</taxon>
    </lineage>
</organism>
<evidence type="ECO:0000313" key="8">
    <source>
        <dbReference type="EMBL" id="NYS46650.1"/>
    </source>
</evidence>
<dbReference type="InterPro" id="IPR006674">
    <property type="entry name" value="HD_domain"/>
</dbReference>
<feature type="domain" description="HD" evidence="7">
    <location>
        <begin position="18"/>
        <end position="132"/>
    </location>
</feature>
<proteinExistence type="predicted"/>
<keyword evidence="5" id="KW-0408">Iron</keyword>
<gene>
    <name evidence="8" type="primary">yqeK</name>
    <name evidence="8" type="ORF">HZY85_00375</name>
</gene>
<dbReference type="SUPFAM" id="SSF88697">
    <property type="entry name" value="PUA domain-like"/>
    <property type="match status" value="1"/>
</dbReference>
<dbReference type="PANTHER" id="PTHR35795">
    <property type="entry name" value="SLR1885 PROTEIN"/>
    <property type="match status" value="1"/>
</dbReference>
<evidence type="ECO:0000256" key="4">
    <source>
        <dbReference type="ARBA" id="ARBA00022801"/>
    </source>
</evidence>
<keyword evidence="2" id="KW-0479">Metal-binding</keyword>
<dbReference type="PROSITE" id="PS51831">
    <property type="entry name" value="HD"/>
    <property type="match status" value="1"/>
</dbReference>
<dbReference type="Gene3D" id="1.10.3210.10">
    <property type="entry name" value="Hypothetical protein af1432"/>
    <property type="match status" value="1"/>
</dbReference>
<dbReference type="NCBIfam" id="TIGR00277">
    <property type="entry name" value="HDIG"/>
    <property type="match status" value="1"/>
</dbReference>
<accession>A0ABX2SX20</accession>
<dbReference type="InterPro" id="IPR051094">
    <property type="entry name" value="Diverse_Catalytic_Enzymes"/>
</dbReference>
<dbReference type="SUPFAM" id="SSF109604">
    <property type="entry name" value="HD-domain/PDEase-like"/>
    <property type="match status" value="1"/>
</dbReference>
<dbReference type="InterPro" id="IPR003607">
    <property type="entry name" value="HD/PDEase_dom"/>
</dbReference>
<protein>
    <recommendedName>
        <fullName evidence="1">bis(5'-nucleosyl)-tetraphosphatase (symmetrical)</fullName>
        <ecNumber evidence="1">3.6.1.41</ecNumber>
    </recommendedName>
</protein>
<keyword evidence="9" id="KW-1185">Reference proteome</keyword>
<name>A0ABX2SX20_9BACL</name>
<dbReference type="Pfam" id="PF01966">
    <property type="entry name" value="HD"/>
    <property type="match status" value="1"/>
</dbReference>
<dbReference type="PANTHER" id="PTHR35795:SF1">
    <property type="entry name" value="BIS(5'-NUCLEOSYL)-TETRAPHOSPHATASE, SYMMETRICAL"/>
    <property type="match status" value="1"/>
</dbReference>
<dbReference type="SMART" id="SM00471">
    <property type="entry name" value="HDc"/>
    <property type="match status" value="1"/>
</dbReference>
<dbReference type="InterPro" id="IPR015947">
    <property type="entry name" value="PUA-like_sf"/>
</dbReference>
<dbReference type="SMART" id="SM01022">
    <property type="entry name" value="ASCH"/>
    <property type="match status" value="1"/>
</dbReference>
<dbReference type="EMBL" id="JACBYF010000001">
    <property type="protein sequence ID" value="NYS46650.1"/>
    <property type="molecule type" value="Genomic_DNA"/>
</dbReference>
<dbReference type="RefSeq" id="WP_179939709.1">
    <property type="nucleotide sequence ID" value="NZ_JACBYF010000001.1"/>
</dbReference>
<sequence>MNFEEIQEKVKQILPLKRYEHTLRVVDTAIMLAKRYEVSEEKAKIAALLHDICKPMDEVEMKKYVVKYNLDIKLLDYPTEVLHGPVASVYIEKEFGVVDEEIKLAIATHTFGKTNMSKLGKILFIADYIEPGRKHPHLKEVTEVAEYDLDEAVRLAAKYTLLYLIENDERIYPSLLKCYNYYNIKNYQVGFKEKNKEKILSGEKIITIRNKSEAHFKKGDLLEAVTYDDNTKTIFATLEVDLVKPVTRETLSERYAKYYGVALEELIDKLAKRYPDDDELYVIMFHVKDR</sequence>
<dbReference type="NCBIfam" id="TIGR00488">
    <property type="entry name" value="bis(5'-nucleosyl)-tetraphosphatase (symmetrical) YqeK"/>
    <property type="match status" value="1"/>
</dbReference>
<dbReference type="CDD" id="cd00077">
    <property type="entry name" value="HDc"/>
    <property type="match status" value="1"/>
</dbReference>
<dbReference type="InterPro" id="IPR005249">
    <property type="entry name" value="YqeK"/>
</dbReference>
<comment type="caution">
    <text evidence="8">The sequence shown here is derived from an EMBL/GenBank/DDBJ whole genome shotgun (WGS) entry which is preliminary data.</text>
</comment>
<keyword evidence="4 8" id="KW-0378">Hydrolase</keyword>
<comment type="catalytic activity">
    <reaction evidence="6">
        <text>P(1),P(4)-bis(5'-adenosyl) tetraphosphate + H2O = 2 ADP + 2 H(+)</text>
        <dbReference type="Rhea" id="RHEA:24252"/>
        <dbReference type="ChEBI" id="CHEBI:15377"/>
        <dbReference type="ChEBI" id="CHEBI:15378"/>
        <dbReference type="ChEBI" id="CHEBI:58141"/>
        <dbReference type="ChEBI" id="CHEBI:456216"/>
        <dbReference type="EC" id="3.6.1.41"/>
    </reaction>
</comment>
<evidence type="ECO:0000259" key="7">
    <source>
        <dbReference type="PROSITE" id="PS51831"/>
    </source>
</evidence>
<evidence type="ECO:0000256" key="5">
    <source>
        <dbReference type="ARBA" id="ARBA00023004"/>
    </source>
</evidence>
<dbReference type="GO" id="GO:0008803">
    <property type="term" value="F:bis(5'-nucleosyl)-tetraphosphatase (symmetrical) activity"/>
    <property type="evidence" value="ECO:0007669"/>
    <property type="project" value="UniProtKB-EC"/>
</dbReference>
<dbReference type="EC" id="3.6.1.41" evidence="1"/>
<evidence type="ECO:0000256" key="6">
    <source>
        <dbReference type="ARBA" id="ARBA00049417"/>
    </source>
</evidence>
<keyword evidence="3" id="KW-0547">Nucleotide-binding</keyword>
<dbReference type="Pfam" id="PF04266">
    <property type="entry name" value="ASCH"/>
    <property type="match status" value="1"/>
</dbReference>